<evidence type="ECO:0000256" key="1">
    <source>
        <dbReference type="SAM" id="Phobius"/>
    </source>
</evidence>
<protein>
    <recommendedName>
        <fullName evidence="4">ABC transporter permease</fullName>
    </recommendedName>
</protein>
<keyword evidence="1" id="KW-0812">Transmembrane</keyword>
<proteinExistence type="predicted"/>
<dbReference type="RefSeq" id="WP_377851081.1">
    <property type="nucleotide sequence ID" value="NZ_JBHLZU010000006.1"/>
</dbReference>
<organism evidence="2 3">
    <name type="scientific">Allokutzneria oryzae</name>
    <dbReference type="NCBI Taxonomy" id="1378989"/>
    <lineage>
        <taxon>Bacteria</taxon>
        <taxon>Bacillati</taxon>
        <taxon>Actinomycetota</taxon>
        <taxon>Actinomycetes</taxon>
        <taxon>Pseudonocardiales</taxon>
        <taxon>Pseudonocardiaceae</taxon>
        <taxon>Allokutzneria</taxon>
    </lineage>
</organism>
<evidence type="ECO:0000313" key="2">
    <source>
        <dbReference type="EMBL" id="MFB9903921.1"/>
    </source>
</evidence>
<feature type="transmembrane region" description="Helical" evidence="1">
    <location>
        <begin position="18"/>
        <end position="35"/>
    </location>
</feature>
<evidence type="ECO:0000313" key="3">
    <source>
        <dbReference type="Proteomes" id="UP001589693"/>
    </source>
</evidence>
<keyword evidence="1" id="KW-1133">Transmembrane helix</keyword>
<comment type="caution">
    <text evidence="2">The sequence shown here is derived from an EMBL/GenBank/DDBJ whole genome shotgun (WGS) entry which is preliminary data.</text>
</comment>
<keyword evidence="3" id="KW-1185">Reference proteome</keyword>
<feature type="transmembrane region" description="Helical" evidence="1">
    <location>
        <begin position="84"/>
        <end position="108"/>
    </location>
</feature>
<feature type="transmembrane region" description="Helical" evidence="1">
    <location>
        <begin position="41"/>
        <end position="63"/>
    </location>
</feature>
<accession>A0ABV5ZSR3</accession>
<sequence length="216" mass="22074">MTALVRYLATELISSQRWFPPMVVFAAVFGMLYSTGAGPAIPAYGATVMLLFPISAWFSAVVANSEDPVARTVTMAAAGGWRRTSLGVLLVAVLGNSLPLAISVLVPIAVNPVPYPVSTVLVGLGGHVVSVALGTAVGLLCSRPLVTGPGWTMSALIAVMLVAAGVGRVPPLGDLIGNMFAQSAAVPLALAWHIPLALAVLAAAHLAVIHLGARRL</sequence>
<keyword evidence="1" id="KW-0472">Membrane</keyword>
<reference evidence="2 3" key="1">
    <citation type="submission" date="2024-09" db="EMBL/GenBank/DDBJ databases">
        <authorList>
            <person name="Sun Q."/>
            <person name="Mori K."/>
        </authorList>
    </citation>
    <scope>NUCLEOTIDE SEQUENCE [LARGE SCALE GENOMIC DNA]</scope>
    <source>
        <strain evidence="2 3">TBRC 7907</strain>
    </source>
</reference>
<feature type="transmembrane region" description="Helical" evidence="1">
    <location>
        <begin position="120"/>
        <end position="141"/>
    </location>
</feature>
<gene>
    <name evidence="2" type="ORF">ACFFQA_08220</name>
</gene>
<feature type="transmembrane region" description="Helical" evidence="1">
    <location>
        <begin position="190"/>
        <end position="213"/>
    </location>
</feature>
<feature type="transmembrane region" description="Helical" evidence="1">
    <location>
        <begin position="153"/>
        <end position="170"/>
    </location>
</feature>
<evidence type="ECO:0008006" key="4">
    <source>
        <dbReference type="Google" id="ProtNLM"/>
    </source>
</evidence>
<name>A0ABV5ZSR3_9PSEU</name>
<dbReference type="Proteomes" id="UP001589693">
    <property type="component" value="Unassembled WGS sequence"/>
</dbReference>
<dbReference type="EMBL" id="JBHLZU010000006">
    <property type="protein sequence ID" value="MFB9903921.1"/>
    <property type="molecule type" value="Genomic_DNA"/>
</dbReference>